<dbReference type="KEGG" id="gta:BCM27_04785"/>
<accession>A0AAD0K5B5</accession>
<dbReference type="EMBL" id="CP029604">
    <property type="protein sequence ID" value="AWO82955.1"/>
    <property type="molecule type" value="Genomic_DNA"/>
</dbReference>
<dbReference type="AlphaFoldDB" id="A0AAD0K5B5"/>
<dbReference type="GeneID" id="32687061"/>
<protein>
    <submittedName>
        <fullName evidence="1">Uncharacterized protein</fullName>
    </submittedName>
</protein>
<dbReference type="Proteomes" id="UP000247118">
    <property type="component" value="Chromosome"/>
</dbReference>
<dbReference type="RefSeq" id="WP_004023212.1">
    <property type="nucleotide sequence ID" value="NZ_CABEIC010000002.1"/>
</dbReference>
<evidence type="ECO:0000313" key="2">
    <source>
        <dbReference type="Proteomes" id="UP000247118"/>
    </source>
</evidence>
<proteinExistence type="predicted"/>
<sequence>MTGQTIYIVDRVVVNPGCAREFVEAYTRDYAPTARDRGMKLDRILLSPPVWFEDEANTVTATWTVDGQSQWWATAIKGRHDPAHAEWWTRVDHLIENRSRSMAAAVEDVEGLCNV</sequence>
<evidence type="ECO:0000313" key="1">
    <source>
        <dbReference type="EMBL" id="AWO82955.1"/>
    </source>
</evidence>
<organism evidence="1 2">
    <name type="scientific">Gordonia terrae</name>
    <dbReference type="NCBI Taxonomy" id="2055"/>
    <lineage>
        <taxon>Bacteria</taxon>
        <taxon>Bacillati</taxon>
        <taxon>Actinomycetota</taxon>
        <taxon>Actinomycetes</taxon>
        <taxon>Mycobacteriales</taxon>
        <taxon>Gordoniaceae</taxon>
        <taxon>Gordonia</taxon>
    </lineage>
</organism>
<reference evidence="1 2" key="1">
    <citation type="submission" date="2018-05" db="EMBL/GenBank/DDBJ databases">
        <title>Complete genome sequence of Gordonia terrae NRRL B-16283.</title>
        <authorList>
            <person name="Garlena R.A."/>
            <person name="Russell D.A."/>
            <person name="Hatfull G.F."/>
        </authorList>
    </citation>
    <scope>NUCLEOTIDE SEQUENCE [LARGE SCALE GENOMIC DNA]</scope>
    <source>
        <strain evidence="1 2">NRRL B-16283</strain>
    </source>
</reference>
<gene>
    <name evidence="1" type="ORF">DLJ61_04825</name>
</gene>
<name>A0AAD0K5B5_9ACTN</name>